<keyword evidence="6 7" id="KW-0269">Exonuclease</keyword>
<organism evidence="10 11">
    <name type="scientific">Ethanoligenens harbinense (strain DSM 18485 / JCM 12961 / CGMCC 1.5033 / YUAN-3)</name>
    <dbReference type="NCBI Taxonomy" id="663278"/>
    <lineage>
        <taxon>Bacteria</taxon>
        <taxon>Bacillati</taxon>
        <taxon>Bacillota</taxon>
        <taxon>Clostridia</taxon>
        <taxon>Eubacteriales</taxon>
        <taxon>Oscillospiraceae</taxon>
        <taxon>Ethanoligenens</taxon>
    </lineage>
</organism>
<dbReference type="Pfam" id="PF12320">
    <property type="entry name" value="SbcD_C"/>
    <property type="match status" value="1"/>
</dbReference>
<gene>
    <name evidence="7" type="primary">sbcD</name>
    <name evidence="10" type="ordered locus">Ethha_1494</name>
</gene>
<dbReference type="EMBL" id="CP002400">
    <property type="protein sequence ID" value="ADU27031.1"/>
    <property type="molecule type" value="Genomic_DNA"/>
</dbReference>
<keyword evidence="7" id="KW-0255">Endonuclease</keyword>
<dbReference type="InterPro" id="IPR004843">
    <property type="entry name" value="Calcineurin-like_PHP"/>
</dbReference>
<keyword evidence="5 7" id="KW-0378">Hydrolase</keyword>
<keyword evidence="4 7" id="KW-0540">Nuclease</keyword>
<dbReference type="Proteomes" id="UP000001551">
    <property type="component" value="Chromosome"/>
</dbReference>
<proteinExistence type="inferred from homology"/>
<evidence type="ECO:0000256" key="3">
    <source>
        <dbReference type="ARBA" id="ARBA00013365"/>
    </source>
</evidence>
<dbReference type="RefSeq" id="WP_013485386.1">
    <property type="nucleotide sequence ID" value="NC_014828.1"/>
</dbReference>
<dbReference type="PANTHER" id="PTHR30337:SF0">
    <property type="entry name" value="NUCLEASE SBCCD SUBUNIT D"/>
    <property type="match status" value="1"/>
</dbReference>
<dbReference type="KEGG" id="eha:Ethha_1494"/>
<dbReference type="SUPFAM" id="SSF56300">
    <property type="entry name" value="Metallo-dependent phosphatases"/>
    <property type="match status" value="1"/>
</dbReference>
<dbReference type="InterPro" id="IPR050535">
    <property type="entry name" value="DNA_Repair-Maintenance_Comp"/>
</dbReference>
<feature type="domain" description="Nuclease SbcCD subunit D C-terminal" evidence="9">
    <location>
        <begin position="266"/>
        <end position="353"/>
    </location>
</feature>
<dbReference type="InterPro" id="IPR029052">
    <property type="entry name" value="Metallo-depent_PP-like"/>
</dbReference>
<evidence type="ECO:0000259" key="8">
    <source>
        <dbReference type="Pfam" id="PF00149"/>
    </source>
</evidence>
<evidence type="ECO:0000313" key="10">
    <source>
        <dbReference type="EMBL" id="ADU27031.1"/>
    </source>
</evidence>
<dbReference type="CDD" id="cd00840">
    <property type="entry name" value="MPP_Mre11_N"/>
    <property type="match status" value="1"/>
</dbReference>
<evidence type="ECO:0000256" key="7">
    <source>
        <dbReference type="RuleBase" id="RU363069"/>
    </source>
</evidence>
<accession>E6U7K8</accession>
<dbReference type="eggNOG" id="COG0420">
    <property type="taxonomic scope" value="Bacteria"/>
</dbReference>
<dbReference type="GO" id="GO:0004519">
    <property type="term" value="F:endonuclease activity"/>
    <property type="evidence" value="ECO:0007669"/>
    <property type="project" value="UniProtKB-KW"/>
</dbReference>
<feature type="domain" description="Calcineurin-like phosphoesterase" evidence="8">
    <location>
        <begin position="1"/>
        <end position="217"/>
    </location>
</feature>
<keyword evidence="7" id="KW-0233">DNA recombination</keyword>
<evidence type="ECO:0000256" key="5">
    <source>
        <dbReference type="ARBA" id="ARBA00022801"/>
    </source>
</evidence>
<name>E6U7K8_ETHHY</name>
<keyword evidence="11" id="KW-1185">Reference proteome</keyword>
<comment type="function">
    <text evidence="7">SbcCD cleaves DNA hairpin structures. These structures can inhibit DNA replication and are intermediates in certain DNA recombination reactions. The complex acts as a 3'-&gt;5' double strand exonuclease that can open hairpins. It also has a 5' single-strand endonuclease activity.</text>
</comment>
<comment type="subunit">
    <text evidence="2 7">Heterodimer of SbcC and SbcD.</text>
</comment>
<dbReference type="NCBIfam" id="TIGR00619">
    <property type="entry name" value="sbcd"/>
    <property type="match status" value="1"/>
</dbReference>
<dbReference type="Gene3D" id="3.60.21.10">
    <property type="match status" value="1"/>
</dbReference>
<dbReference type="InterPro" id="IPR004593">
    <property type="entry name" value="SbcD"/>
</dbReference>
<evidence type="ECO:0000256" key="1">
    <source>
        <dbReference type="ARBA" id="ARBA00010555"/>
    </source>
</evidence>
<dbReference type="STRING" id="663278.Ethha_1494"/>
<dbReference type="AlphaFoldDB" id="E6U7K8"/>
<evidence type="ECO:0000256" key="2">
    <source>
        <dbReference type="ARBA" id="ARBA00011322"/>
    </source>
</evidence>
<dbReference type="PANTHER" id="PTHR30337">
    <property type="entry name" value="COMPONENT OF ATP-DEPENDENT DSDNA EXONUCLEASE"/>
    <property type="match status" value="1"/>
</dbReference>
<evidence type="ECO:0000313" key="11">
    <source>
        <dbReference type="Proteomes" id="UP000001551"/>
    </source>
</evidence>
<dbReference type="GO" id="GO:0008408">
    <property type="term" value="F:3'-5' exonuclease activity"/>
    <property type="evidence" value="ECO:0007669"/>
    <property type="project" value="InterPro"/>
</dbReference>
<evidence type="ECO:0000256" key="6">
    <source>
        <dbReference type="ARBA" id="ARBA00022839"/>
    </source>
</evidence>
<evidence type="ECO:0000256" key="4">
    <source>
        <dbReference type="ARBA" id="ARBA00022722"/>
    </source>
</evidence>
<dbReference type="InterPro" id="IPR026843">
    <property type="entry name" value="SbcD_C"/>
</dbReference>
<protein>
    <recommendedName>
        <fullName evidence="3 7">Nuclease SbcCD subunit D</fullName>
    </recommendedName>
</protein>
<evidence type="ECO:0000259" key="9">
    <source>
        <dbReference type="Pfam" id="PF12320"/>
    </source>
</evidence>
<dbReference type="HOGENOM" id="CLU_038045_0_1_9"/>
<dbReference type="InterPro" id="IPR041796">
    <property type="entry name" value="Mre11_N"/>
</dbReference>
<dbReference type="GO" id="GO:0006310">
    <property type="term" value="P:DNA recombination"/>
    <property type="evidence" value="ECO:0007669"/>
    <property type="project" value="UniProtKB-KW"/>
</dbReference>
<dbReference type="Pfam" id="PF00149">
    <property type="entry name" value="Metallophos"/>
    <property type="match status" value="1"/>
</dbReference>
<sequence>MRFLHTADLHLGKRVGEFSLIEDQTYLLNQILEIADHEQPDGVLLAGDIYDKSVPSGEAVEVFDAFLTALAERGLPVFLISGNHDSPERLGFGSRIFREKQVHIAGVFGGAPQKITLTDAYGPVHVFLLPFLKPASAAPFFPDDPPESYTDAVRAALAACAPDPSARNVLVAHQFVTAGSTEPARCDSETISVGGLDNVDASVFDAFDYVALGHLHGPQRIGRDSVRYAGSPLKYSFSEARQHKSVTLVELAEKGNVSFRLLPLSPLRDMREICGPLAELLRAGAPTQDYIHATLTDREDVYDAAARLRQVYPNLMRLDFEHDALPNTPSKTAASDVARKSPFTLFAEFFESQNGAPLSEAERALLGDVLRETEGT</sequence>
<reference evidence="10 11" key="1">
    <citation type="submission" date="2010-12" db="EMBL/GenBank/DDBJ databases">
        <title>Complete sequence of Ethanoligenens harbinense YUAN-3.</title>
        <authorList>
            <person name="Lucas S."/>
            <person name="Copeland A."/>
            <person name="Lapidus A."/>
            <person name="Cheng J.-F."/>
            <person name="Bruce D."/>
            <person name="Goodwin L."/>
            <person name="Pitluck S."/>
            <person name="Chertkov O."/>
            <person name="Misra M."/>
            <person name="Detter J.C."/>
            <person name="Han C."/>
            <person name="Tapia R."/>
            <person name="Land M."/>
            <person name="Hauser L."/>
            <person name="Jeffries C."/>
            <person name="Kyrpides N."/>
            <person name="Ivanova N."/>
            <person name="Mikhailova N."/>
            <person name="Wang A."/>
            <person name="Mouttaki H."/>
            <person name="He Z."/>
            <person name="Zhou J."/>
            <person name="Hemme C.L."/>
            <person name="Woyke T."/>
        </authorList>
    </citation>
    <scope>NUCLEOTIDE SEQUENCE [LARGE SCALE GENOMIC DNA]</scope>
    <source>
        <strain evidence="11">DSM 18485 / JCM 12961 / CGMCC 1.5033 / YUAN-3</strain>
    </source>
</reference>
<dbReference type="GO" id="GO:0006260">
    <property type="term" value="P:DNA replication"/>
    <property type="evidence" value="ECO:0007669"/>
    <property type="project" value="UniProtKB-KW"/>
</dbReference>
<comment type="similarity">
    <text evidence="1 7">Belongs to the SbcD family.</text>
</comment>
<keyword evidence="7" id="KW-0235">DNA replication</keyword>